<protein>
    <submittedName>
        <fullName evidence="9">Renin (Angiotensinogenase)</fullName>
    </submittedName>
</protein>
<dbReference type="Pfam" id="PF21773">
    <property type="entry name" value="ODAD1_CC"/>
    <property type="match status" value="2"/>
</dbReference>
<evidence type="ECO:0000256" key="1">
    <source>
        <dbReference type="ARBA" id="ARBA00007447"/>
    </source>
</evidence>
<feature type="compositionally biased region" description="Basic and acidic residues" evidence="7">
    <location>
        <begin position="595"/>
        <end position="605"/>
    </location>
</feature>
<evidence type="ECO:0000313" key="9">
    <source>
        <dbReference type="EMBL" id="CAK9103773.1"/>
    </source>
</evidence>
<feature type="compositionally biased region" description="Basic and acidic residues" evidence="7">
    <location>
        <begin position="901"/>
        <end position="911"/>
    </location>
</feature>
<keyword evidence="4" id="KW-0378">Hydrolase</keyword>
<keyword evidence="2" id="KW-0645">Protease</keyword>
<accession>A0ABP0RT09</accession>
<evidence type="ECO:0000256" key="4">
    <source>
        <dbReference type="ARBA" id="ARBA00022801"/>
    </source>
</evidence>
<dbReference type="CDD" id="cd05471">
    <property type="entry name" value="pepsin_like"/>
    <property type="match status" value="1"/>
</dbReference>
<feature type="coiled-coil region" evidence="6">
    <location>
        <begin position="705"/>
        <end position="765"/>
    </location>
</feature>
<evidence type="ECO:0000256" key="3">
    <source>
        <dbReference type="ARBA" id="ARBA00022750"/>
    </source>
</evidence>
<evidence type="ECO:0000256" key="7">
    <source>
        <dbReference type="SAM" id="MobiDB-lite"/>
    </source>
</evidence>
<dbReference type="InterPro" id="IPR033121">
    <property type="entry name" value="PEPTIDASE_A1"/>
</dbReference>
<dbReference type="InterPro" id="IPR021109">
    <property type="entry name" value="Peptidase_aspartic_dom_sf"/>
</dbReference>
<reference evidence="9 10" key="1">
    <citation type="submission" date="2024-02" db="EMBL/GenBank/DDBJ databases">
        <authorList>
            <person name="Chen Y."/>
            <person name="Shah S."/>
            <person name="Dougan E. K."/>
            <person name="Thang M."/>
            <person name="Chan C."/>
        </authorList>
    </citation>
    <scope>NUCLEOTIDE SEQUENCE [LARGE SCALE GENOMIC DNA]</scope>
</reference>
<organism evidence="9 10">
    <name type="scientific">Durusdinium trenchii</name>
    <dbReference type="NCBI Taxonomy" id="1381693"/>
    <lineage>
        <taxon>Eukaryota</taxon>
        <taxon>Sar</taxon>
        <taxon>Alveolata</taxon>
        <taxon>Dinophyceae</taxon>
        <taxon>Suessiales</taxon>
        <taxon>Symbiodiniaceae</taxon>
        <taxon>Durusdinium</taxon>
    </lineage>
</organism>
<comment type="similarity">
    <text evidence="1">Belongs to the peptidase A1 family.</text>
</comment>
<dbReference type="PANTHER" id="PTHR47966:SF51">
    <property type="entry name" value="BETA-SITE APP-CLEAVING ENZYME, ISOFORM A-RELATED"/>
    <property type="match status" value="1"/>
</dbReference>
<evidence type="ECO:0000256" key="6">
    <source>
        <dbReference type="SAM" id="Coils"/>
    </source>
</evidence>
<feature type="region of interest" description="Disordered" evidence="7">
    <location>
        <begin position="595"/>
        <end position="624"/>
    </location>
</feature>
<feature type="compositionally biased region" description="Acidic residues" evidence="7">
    <location>
        <begin position="882"/>
        <end position="892"/>
    </location>
</feature>
<feature type="coiled-coil region" evidence="6">
    <location>
        <begin position="438"/>
        <end position="472"/>
    </location>
</feature>
<comment type="caution">
    <text evidence="9">The sequence shown here is derived from an EMBL/GenBank/DDBJ whole genome shotgun (WGS) entry which is preliminary data.</text>
</comment>
<evidence type="ECO:0000256" key="5">
    <source>
        <dbReference type="ARBA" id="ARBA00023054"/>
    </source>
</evidence>
<keyword evidence="3" id="KW-0064">Aspartyl protease</keyword>
<feature type="compositionally biased region" description="Low complexity" evidence="7">
    <location>
        <begin position="367"/>
        <end position="379"/>
    </location>
</feature>
<feature type="compositionally biased region" description="Basic and acidic residues" evidence="7">
    <location>
        <begin position="929"/>
        <end position="946"/>
    </location>
</feature>
<feature type="domain" description="Peptidase A1" evidence="8">
    <location>
        <begin position="44"/>
        <end position="347"/>
    </location>
</feature>
<evidence type="ECO:0000259" key="8">
    <source>
        <dbReference type="PROSITE" id="PS51767"/>
    </source>
</evidence>
<feature type="compositionally biased region" description="Polar residues" evidence="7">
    <location>
        <begin position="380"/>
        <end position="389"/>
    </location>
</feature>
<dbReference type="InterPro" id="IPR034164">
    <property type="entry name" value="Pepsin-like_dom"/>
</dbReference>
<dbReference type="PRINTS" id="PR00792">
    <property type="entry name" value="PEPSIN"/>
</dbReference>
<dbReference type="PANTHER" id="PTHR47966">
    <property type="entry name" value="BETA-SITE APP-CLEAVING ENZYME, ISOFORM A-RELATED"/>
    <property type="match status" value="1"/>
</dbReference>
<keyword evidence="5 6" id="KW-0175">Coiled coil</keyword>
<dbReference type="InterPro" id="IPR049258">
    <property type="entry name" value="ODAD1_CC"/>
</dbReference>
<gene>
    <name evidence="9" type="ORF">SCF082_LOCUS48459</name>
</gene>
<dbReference type="Pfam" id="PF00026">
    <property type="entry name" value="Asp"/>
    <property type="match status" value="1"/>
</dbReference>
<evidence type="ECO:0000313" key="10">
    <source>
        <dbReference type="Proteomes" id="UP001642464"/>
    </source>
</evidence>
<proteinExistence type="inferred from homology"/>
<feature type="region of interest" description="Disordered" evidence="7">
    <location>
        <begin position="366"/>
        <end position="394"/>
    </location>
</feature>
<feature type="region of interest" description="Disordered" evidence="7">
    <location>
        <begin position="879"/>
        <end position="990"/>
    </location>
</feature>
<sequence>MSPYRWRLLALLGTADGRVTVPLQRQQRWLEADRWGRRQSTTEYFGLLTLGAHGAEGAESRPFRVSFDTGSANVVLPCFQEDQLAQRHSTCDAHTVTLVFGTGEVNGSYAEGAVCVGQLCVDLRIVLGHTFSEHPFKEAPFEGVLGLALPVLAEGSNFSFIDELVKHRQLESNVFAIYFSKEGHAGGELSLGGVDAERMQHELIWVPVSKPGFWQVAVRDLTLDGEDMNLCGPQGSYRACALAPDSGTSAALAAPSWLARRLAEQLAPGESAESCWEMPRLGFRLEESDLLLELEASDYAQVHEDCELQLMAVDVPAPHGPLILLGDPFLRKYYTVYDRERLQIGFALARHSKIICPVNCGSGKGKLSSPQESLQQPSQGFSTQLPSTRSGDRSSLDALSFNVSERRYASANSSGAQVGGGSYNVYFEDHLSRLHADIELTTRKLELEQRRLAKLDKDLAAAESEYTQKRQKYKVMQSSQEDAQASRHKDLLQLERQLDLAIAGFNKLNAHNDGLRAQIDQLRKERQLLDHVFRKMENSIRASRRAIEEANTDITGNRSEHDKMQQRCQALGKALERERKNFQKQTEELKKQINEQNKKAREQELLSRAGSPSAHDGSPGSRRKNFMVADEEEAFSESAMHRRILKVCFLNTIQRRHIKQHMKNIEVFEQAFATIKSSTQISDIEEIVKIFVSLEQRNFSLLTYVNQLNRDIEAIQIQNKELEATINARSPEGIAEAEKSKAAGQEKESREIAEIKQQIQKTQDATAEKDRDVDKLSNDLEQCRPYIWNIVKFLKEEIPGLVEQGYEGDQPSLKVSAPDEHDGQMSHHLMYVEEALMLFRACLGGADARQTVVPAKVPAGGLKKPTDLPSMAHFSLATTTQIDDDDDDDEAGIDQGTWSRTELRHKAIENIRRRRKRQPGPGSKMAGLGDERRVEEGDDSGMKREASLPSKETLAGESQFSKSPSVVGGKDEEAGREEMWWRGAGREKKK</sequence>
<dbReference type="Proteomes" id="UP001642464">
    <property type="component" value="Unassembled WGS sequence"/>
</dbReference>
<dbReference type="PROSITE" id="PS51767">
    <property type="entry name" value="PEPTIDASE_A1"/>
    <property type="match status" value="1"/>
</dbReference>
<evidence type="ECO:0000256" key="2">
    <source>
        <dbReference type="ARBA" id="ARBA00022670"/>
    </source>
</evidence>
<feature type="compositionally biased region" description="Basic and acidic residues" evidence="7">
    <location>
        <begin position="969"/>
        <end position="990"/>
    </location>
</feature>
<keyword evidence="10" id="KW-1185">Reference proteome</keyword>
<dbReference type="SUPFAM" id="SSF50630">
    <property type="entry name" value="Acid proteases"/>
    <property type="match status" value="1"/>
</dbReference>
<dbReference type="Gene3D" id="2.40.70.10">
    <property type="entry name" value="Acid Proteases"/>
    <property type="match status" value="2"/>
</dbReference>
<name>A0ABP0RT09_9DINO</name>
<dbReference type="EMBL" id="CAXAMM010042239">
    <property type="protein sequence ID" value="CAK9103773.1"/>
    <property type="molecule type" value="Genomic_DNA"/>
</dbReference>
<dbReference type="InterPro" id="IPR001461">
    <property type="entry name" value="Aspartic_peptidase_A1"/>
</dbReference>